<dbReference type="InterPro" id="IPR007569">
    <property type="entry name" value="DUF559"/>
</dbReference>
<evidence type="ECO:0000259" key="1">
    <source>
        <dbReference type="Pfam" id="PF04480"/>
    </source>
</evidence>
<comment type="caution">
    <text evidence="2">The sequence shown here is derived from an EMBL/GenBank/DDBJ whole genome shotgun (WGS) entry which is preliminary data.</text>
</comment>
<dbReference type="RefSeq" id="WP_006332510.1">
    <property type="nucleotide sequence ID" value="NZ_BAHC01000079.1"/>
</dbReference>
<dbReference type="InterPro" id="IPR011335">
    <property type="entry name" value="Restrct_endonuc-II-like"/>
</dbReference>
<dbReference type="AlphaFoldDB" id="K6WTX5"/>
<dbReference type="OrthoDB" id="3173471at2"/>
<dbReference type="Gene3D" id="3.40.960.10">
    <property type="entry name" value="VSR Endonuclease"/>
    <property type="match status" value="1"/>
</dbReference>
<dbReference type="SUPFAM" id="SSF52980">
    <property type="entry name" value="Restriction endonuclease-like"/>
    <property type="match status" value="1"/>
</dbReference>
<accession>K6WTX5</accession>
<gene>
    <name evidence="2" type="ORF">GORHZ_079_00120</name>
</gene>
<dbReference type="EMBL" id="BAHC01000079">
    <property type="protein sequence ID" value="GAB90019.1"/>
    <property type="molecule type" value="Genomic_DNA"/>
</dbReference>
<evidence type="ECO:0000313" key="2">
    <source>
        <dbReference type="EMBL" id="GAB90019.1"/>
    </source>
</evidence>
<dbReference type="Pfam" id="PF04480">
    <property type="entry name" value="DUF559"/>
    <property type="match status" value="1"/>
</dbReference>
<reference evidence="2 3" key="1">
    <citation type="submission" date="2012-08" db="EMBL/GenBank/DDBJ databases">
        <title>Whole genome shotgun sequence of Gordonia rhizosphera NBRC 16068.</title>
        <authorList>
            <person name="Takarada H."/>
            <person name="Isaki S."/>
            <person name="Hosoyama A."/>
            <person name="Tsuchikane K."/>
            <person name="Katsumata H."/>
            <person name="Baba S."/>
            <person name="Ohji S."/>
            <person name="Yamazaki S."/>
            <person name="Fujita N."/>
        </authorList>
    </citation>
    <scope>NUCLEOTIDE SEQUENCE [LARGE SCALE GENOMIC DNA]</scope>
    <source>
        <strain evidence="2 3">NBRC 16068</strain>
    </source>
</reference>
<keyword evidence="3" id="KW-1185">Reference proteome</keyword>
<protein>
    <recommendedName>
        <fullName evidence="1">DUF559 domain-containing protein</fullName>
    </recommendedName>
</protein>
<evidence type="ECO:0000313" key="3">
    <source>
        <dbReference type="Proteomes" id="UP000008363"/>
    </source>
</evidence>
<dbReference type="eggNOG" id="COG2852">
    <property type="taxonomic scope" value="Bacteria"/>
</dbReference>
<dbReference type="STRING" id="1108045.GORHZ_079_00120"/>
<sequence>MTRNSRSEPDKRIIRRQKALAAGGLSVEHFAAMYTKLHGDLYVDRSVILEPKQRIATIASSAPDDVVVGGIAAKIMHGGLWFDGDFTVELVRAPASGNKPGRGRAVRRRELVVGDIVEIDGIAVTSVVRTAFDLGRMAPEWRALGHLDDLMRVATFSLEELDCYAKGYSGYRGVRQLRGLIPLIDGLAESPPESWVRLMMHRADLPTPEVQVEVFDDSGHGFARIDLAYERLKIAIEFDGKEFHSTPEQRAHDEARDAKLRATGWIIIRIDAERLRTDQWGIIIEIEQALRSRGGYF</sequence>
<feature type="domain" description="DUF559" evidence="1">
    <location>
        <begin position="225"/>
        <end position="290"/>
    </location>
</feature>
<dbReference type="Proteomes" id="UP000008363">
    <property type="component" value="Unassembled WGS sequence"/>
</dbReference>
<proteinExistence type="predicted"/>
<name>K6WTX5_9ACTN</name>
<organism evidence="2 3">
    <name type="scientific">Gordonia rhizosphera NBRC 16068</name>
    <dbReference type="NCBI Taxonomy" id="1108045"/>
    <lineage>
        <taxon>Bacteria</taxon>
        <taxon>Bacillati</taxon>
        <taxon>Actinomycetota</taxon>
        <taxon>Actinomycetes</taxon>
        <taxon>Mycobacteriales</taxon>
        <taxon>Gordoniaceae</taxon>
        <taxon>Gordonia</taxon>
    </lineage>
</organism>